<proteinExistence type="predicted"/>
<dbReference type="Pfam" id="PF13310">
    <property type="entry name" value="Virulence_RhuM"/>
    <property type="match status" value="1"/>
</dbReference>
<evidence type="ECO:0000259" key="1">
    <source>
        <dbReference type="PROSITE" id="PS51459"/>
    </source>
</evidence>
<dbReference type="AlphaFoldDB" id="A0A831PJ12"/>
<feature type="domain" description="Fido" evidence="1">
    <location>
        <begin position="196"/>
        <end position="314"/>
    </location>
</feature>
<dbReference type="Proteomes" id="UP000886162">
    <property type="component" value="Unassembled WGS sequence"/>
</dbReference>
<evidence type="ECO:0000313" key="2">
    <source>
        <dbReference type="EMBL" id="HDR47209.1"/>
    </source>
</evidence>
<dbReference type="PANTHER" id="PTHR35810">
    <property type="entry name" value="CYTOPLASMIC PROTEIN-RELATED"/>
    <property type="match status" value="1"/>
</dbReference>
<dbReference type="PROSITE" id="PS51459">
    <property type="entry name" value="FIDO"/>
    <property type="match status" value="1"/>
</dbReference>
<comment type="caution">
    <text evidence="2">The sequence shown here is derived from an EMBL/GenBank/DDBJ whole genome shotgun (WGS) entry which is preliminary data.</text>
</comment>
<dbReference type="InterPro" id="IPR036597">
    <property type="entry name" value="Fido-like_dom_sf"/>
</dbReference>
<sequence length="314" mass="34917">METAAERGEIILYQSEDGQATLNVQLKDETVWLSLNQMAELLGRDNSVISRHLRSIFHSGELVRAAVVAKNATTAADGKTYQVEYFNLDAIISVGYRVNSRRGTQFRIWATSVLRDHLIQGYSLNQQRLAEKGTSELRQAIALLANTLESHNLVSDEGLAVLEIVNRYAGTWRLLLQYDENRLPLPEARHNPRATLNIDETRRAITALKKDLLARGEATDLFGQERGHGLAGIIGAVHQSFGGQDLYPSVEEKAAHLLYFVIKDHPFTDGNKRIGSFLFVLYLQHNGLGDERGFNNRALVALALLIAASDSAQK</sequence>
<dbReference type="InterPro" id="IPR003812">
    <property type="entry name" value="Fido"/>
</dbReference>
<dbReference type="Gene3D" id="1.20.120.1870">
    <property type="entry name" value="Fic/DOC protein, Fido domain"/>
    <property type="match status" value="1"/>
</dbReference>
<dbReference type="InterPro" id="IPR053737">
    <property type="entry name" value="Type_II_TA_Toxin"/>
</dbReference>
<protein>
    <submittedName>
        <fullName evidence="2">Fic/DOC family protein</fullName>
    </submittedName>
</protein>
<dbReference type="EMBL" id="DSDO01000399">
    <property type="protein sequence ID" value="HDR47209.1"/>
    <property type="molecule type" value="Genomic_DNA"/>
</dbReference>
<dbReference type="Pfam" id="PF02661">
    <property type="entry name" value="Fic"/>
    <property type="match status" value="1"/>
</dbReference>
<gene>
    <name evidence="2" type="ORF">ENN94_05845</name>
</gene>
<dbReference type="PANTHER" id="PTHR35810:SF1">
    <property type="entry name" value="CYTOPLASMIC PROTEIN"/>
    <property type="match status" value="1"/>
</dbReference>
<dbReference type="SUPFAM" id="SSF140931">
    <property type="entry name" value="Fic-like"/>
    <property type="match status" value="1"/>
</dbReference>
<organism evidence="2">
    <name type="scientific">Geoalkalibacter subterraneus</name>
    <dbReference type="NCBI Taxonomy" id="483547"/>
    <lineage>
        <taxon>Bacteria</taxon>
        <taxon>Pseudomonadati</taxon>
        <taxon>Thermodesulfobacteriota</taxon>
        <taxon>Desulfuromonadia</taxon>
        <taxon>Desulfuromonadales</taxon>
        <taxon>Geoalkalibacteraceae</taxon>
        <taxon>Geoalkalibacter</taxon>
    </lineage>
</organism>
<dbReference type="InterPro" id="IPR011204">
    <property type="entry name" value="Virulence_RhuM-like"/>
</dbReference>
<feature type="non-terminal residue" evidence="2">
    <location>
        <position position="314"/>
    </location>
</feature>
<accession>A0A831PJ12</accession>
<name>A0A831PJ12_9BACT</name>
<reference evidence="2" key="1">
    <citation type="journal article" date="2020" name="mSystems">
        <title>Genome- and Community-Level Interaction Insights into Carbon Utilization and Element Cycling Functions of Hydrothermarchaeota in Hydrothermal Sediment.</title>
        <authorList>
            <person name="Zhou Z."/>
            <person name="Liu Y."/>
            <person name="Xu W."/>
            <person name="Pan J."/>
            <person name="Luo Z.H."/>
            <person name="Li M."/>
        </authorList>
    </citation>
    <scope>NUCLEOTIDE SEQUENCE [LARGE SCALE GENOMIC DNA]</scope>
    <source>
        <strain evidence="2">SpSt-1220</strain>
    </source>
</reference>